<dbReference type="InterPro" id="IPR036278">
    <property type="entry name" value="Sialidase_sf"/>
</dbReference>
<reference evidence="3 4" key="1">
    <citation type="submission" date="2024-09" db="EMBL/GenBank/DDBJ databases">
        <authorList>
            <person name="Sun Q."/>
            <person name="Mori K."/>
        </authorList>
    </citation>
    <scope>NUCLEOTIDE SEQUENCE [LARGE SCALE GENOMIC DNA]</scope>
    <source>
        <strain evidence="3 4">TISTR 1856</strain>
    </source>
</reference>
<keyword evidence="4" id="KW-1185">Reference proteome</keyword>
<feature type="region of interest" description="Disordered" evidence="1">
    <location>
        <begin position="307"/>
        <end position="327"/>
    </location>
</feature>
<dbReference type="RefSeq" id="WP_380139816.1">
    <property type="nucleotide sequence ID" value="NZ_JBHLUI010000012.1"/>
</dbReference>
<dbReference type="CDD" id="cd15482">
    <property type="entry name" value="Sialidase_non-viral"/>
    <property type="match status" value="1"/>
</dbReference>
<dbReference type="PANTHER" id="PTHR43752">
    <property type="entry name" value="BNR/ASP-BOX REPEAT FAMILY PROTEIN"/>
    <property type="match status" value="1"/>
</dbReference>
<sequence>MSAPPSSPTPPTTAALPAVDHPDREPLVEHDGILTGFLPAPTVQCHAANLARLPTGDLACTWFGGTQEGVADIDVWLSRLTPGTGTWSPPEKLSDDPRRSEQNPILWTTPSGEVWLLHTAQTAGDQDTAFVRLRVSTDGGVGFGPARTLFPADERGGVFVRQPPVVTASGRWLVPVFRCPVAPGARWRGDDDDSVVMVSEDEGASWSTIEVPDSRGMVHMNVVGRPDGSLVAFYRSRWADAVHRSESFDEGRSWSVPMATGVPNNNSSIQVSPAADGTLLLVHNPVRATPGSPRRESLYDEIDEFGVAEGERPGPPAPVAADDDRPRAVWGTPRAPMRLSASTDAGRTWPVELDLEVGDGNCLTNDSRAGANHELSYPSVLVESAPDGSGVAHVAWTWHRRAIRYARVPLSRLRS</sequence>
<protein>
    <submittedName>
        <fullName evidence="3">Exo-alpha-sialidase</fullName>
    </submittedName>
</protein>
<name>A0ABV5LP27_9ACTN</name>
<comment type="caution">
    <text evidence="3">The sequence shown here is derived from an EMBL/GenBank/DDBJ whole genome shotgun (WGS) entry which is preliminary data.</text>
</comment>
<dbReference type="Gene3D" id="2.120.10.10">
    <property type="match status" value="1"/>
</dbReference>
<accession>A0ABV5LP27</accession>
<gene>
    <name evidence="3" type="ORF">ACFFVI_02585</name>
</gene>
<dbReference type="EMBL" id="JBHMDM010000001">
    <property type="protein sequence ID" value="MFB9375846.1"/>
    <property type="molecule type" value="Genomic_DNA"/>
</dbReference>
<dbReference type="InterPro" id="IPR011040">
    <property type="entry name" value="Sialidase"/>
</dbReference>
<dbReference type="SUPFAM" id="SSF50939">
    <property type="entry name" value="Sialidases"/>
    <property type="match status" value="1"/>
</dbReference>
<evidence type="ECO:0000313" key="3">
    <source>
        <dbReference type="EMBL" id="MFB9375846.1"/>
    </source>
</evidence>
<evidence type="ECO:0000259" key="2">
    <source>
        <dbReference type="Pfam" id="PF13088"/>
    </source>
</evidence>
<organism evidence="3 4">
    <name type="scientific">Kineococcus gynurae</name>
    <dbReference type="NCBI Taxonomy" id="452979"/>
    <lineage>
        <taxon>Bacteria</taxon>
        <taxon>Bacillati</taxon>
        <taxon>Actinomycetota</taxon>
        <taxon>Actinomycetes</taxon>
        <taxon>Kineosporiales</taxon>
        <taxon>Kineosporiaceae</taxon>
        <taxon>Kineococcus</taxon>
    </lineage>
</organism>
<dbReference type="Proteomes" id="UP001589748">
    <property type="component" value="Unassembled WGS sequence"/>
</dbReference>
<proteinExistence type="predicted"/>
<dbReference type="Pfam" id="PF13088">
    <property type="entry name" value="BNR_2"/>
    <property type="match status" value="1"/>
</dbReference>
<evidence type="ECO:0000313" key="4">
    <source>
        <dbReference type="Proteomes" id="UP001589748"/>
    </source>
</evidence>
<dbReference type="PANTHER" id="PTHR43752:SF2">
    <property type="entry name" value="BNR_ASP-BOX REPEAT FAMILY PROTEIN"/>
    <property type="match status" value="1"/>
</dbReference>
<evidence type="ECO:0000256" key="1">
    <source>
        <dbReference type="SAM" id="MobiDB-lite"/>
    </source>
</evidence>
<feature type="domain" description="Sialidase" evidence="2">
    <location>
        <begin position="56"/>
        <end position="385"/>
    </location>
</feature>